<evidence type="ECO:0000256" key="4">
    <source>
        <dbReference type="ARBA" id="ARBA00010281"/>
    </source>
</evidence>
<name>A0A916U450_9SPHI</name>
<dbReference type="GO" id="GO:0009011">
    <property type="term" value="F:alpha-1,4-glucan glucosyltransferase (ADP-glucose donor) activity"/>
    <property type="evidence" value="ECO:0007669"/>
    <property type="project" value="UniProtKB-UniRule"/>
</dbReference>
<dbReference type="InterPro" id="IPR001296">
    <property type="entry name" value="Glyco_trans_1"/>
</dbReference>
<evidence type="ECO:0000313" key="11">
    <source>
        <dbReference type="EMBL" id="GGC58148.1"/>
    </source>
</evidence>
<keyword evidence="7 8" id="KW-0320">Glycogen biosynthesis</keyword>
<evidence type="ECO:0000256" key="5">
    <source>
        <dbReference type="ARBA" id="ARBA00022676"/>
    </source>
</evidence>
<feature type="domain" description="Starch synthase catalytic" evidence="10">
    <location>
        <begin position="3"/>
        <end position="232"/>
    </location>
</feature>
<evidence type="ECO:0000256" key="8">
    <source>
        <dbReference type="HAMAP-Rule" id="MF_00484"/>
    </source>
</evidence>
<dbReference type="Pfam" id="PF00534">
    <property type="entry name" value="Glycos_transf_1"/>
    <property type="match status" value="1"/>
</dbReference>
<dbReference type="CDD" id="cd03791">
    <property type="entry name" value="GT5_Glycogen_synthase_DULL1-like"/>
    <property type="match status" value="1"/>
</dbReference>
<gene>
    <name evidence="8 11" type="primary">glgA</name>
    <name evidence="11" type="ORF">GCM10011387_09780</name>
</gene>
<feature type="binding site" evidence="8">
    <location>
        <position position="15"/>
    </location>
    <ligand>
        <name>ADP-alpha-D-glucose</name>
        <dbReference type="ChEBI" id="CHEBI:57498"/>
    </ligand>
</feature>
<dbReference type="EC" id="2.4.1.21" evidence="8"/>
<accession>A0A916U450</accession>
<dbReference type="RefSeq" id="WP_188625734.1">
    <property type="nucleotide sequence ID" value="NZ_BMIL01000003.1"/>
</dbReference>
<keyword evidence="12" id="KW-1185">Reference proteome</keyword>
<dbReference type="PANTHER" id="PTHR45825">
    <property type="entry name" value="GRANULE-BOUND STARCH SYNTHASE 1, CHLOROPLASTIC/AMYLOPLASTIC"/>
    <property type="match status" value="1"/>
</dbReference>
<dbReference type="InterPro" id="IPR011835">
    <property type="entry name" value="GS/SS"/>
</dbReference>
<evidence type="ECO:0000313" key="12">
    <source>
        <dbReference type="Proteomes" id="UP000651668"/>
    </source>
</evidence>
<comment type="pathway">
    <text evidence="3 8">Glycan biosynthesis; glycogen biosynthesis.</text>
</comment>
<dbReference type="NCBIfam" id="TIGR02095">
    <property type="entry name" value="glgA"/>
    <property type="match status" value="1"/>
</dbReference>
<evidence type="ECO:0000259" key="9">
    <source>
        <dbReference type="Pfam" id="PF00534"/>
    </source>
</evidence>
<protein>
    <recommendedName>
        <fullName evidence="8">Glycogen synthase</fullName>
        <ecNumber evidence="8">2.4.1.21</ecNumber>
    </recommendedName>
    <alternativeName>
        <fullName evidence="8">Starch [bacterial glycogen] synthase</fullName>
    </alternativeName>
</protein>
<keyword evidence="5 8" id="KW-0328">Glycosyltransferase</keyword>
<comment type="function">
    <text evidence="2 8">Synthesizes alpha-1,4-glucan chains using ADP-glucose.</text>
</comment>
<dbReference type="SUPFAM" id="SSF53756">
    <property type="entry name" value="UDP-Glycosyltransferase/glycogen phosphorylase"/>
    <property type="match status" value="1"/>
</dbReference>
<dbReference type="AlphaFoldDB" id="A0A916U450"/>
<dbReference type="Gene3D" id="3.40.50.2000">
    <property type="entry name" value="Glycogen Phosphorylase B"/>
    <property type="match status" value="2"/>
</dbReference>
<comment type="catalytic activity">
    <reaction evidence="1 8">
        <text>[(1-&gt;4)-alpha-D-glucosyl](n) + ADP-alpha-D-glucose = [(1-&gt;4)-alpha-D-glucosyl](n+1) + ADP + H(+)</text>
        <dbReference type="Rhea" id="RHEA:18189"/>
        <dbReference type="Rhea" id="RHEA-COMP:9584"/>
        <dbReference type="Rhea" id="RHEA-COMP:9587"/>
        <dbReference type="ChEBI" id="CHEBI:15378"/>
        <dbReference type="ChEBI" id="CHEBI:15444"/>
        <dbReference type="ChEBI" id="CHEBI:57498"/>
        <dbReference type="ChEBI" id="CHEBI:456216"/>
        <dbReference type="EC" id="2.4.1.21"/>
    </reaction>
</comment>
<evidence type="ECO:0000256" key="1">
    <source>
        <dbReference type="ARBA" id="ARBA00001478"/>
    </source>
</evidence>
<keyword evidence="6 8" id="KW-0808">Transferase</keyword>
<dbReference type="GO" id="GO:0005978">
    <property type="term" value="P:glycogen biosynthetic process"/>
    <property type="evidence" value="ECO:0007669"/>
    <property type="project" value="UniProtKB-UniRule"/>
</dbReference>
<dbReference type="HAMAP" id="MF_00484">
    <property type="entry name" value="Glycogen_synth"/>
    <property type="match status" value="1"/>
</dbReference>
<sequence>MEIIHFSAECYPVAKVGGLGDVVGALPKYQNKIGHTAKVVMPAYDNKFLNENEFEGVYEGWVEMGTGNYQVRIIREKSNKLGFDLYLVHIPGLLDRPKVYGYDNDTERFLAFQMAALDWIHQWQHKPDVIHCHDYHTGLIPFMVSNCPRFWRLNSVLTAFTIHNAQYQGQFGWDKLHLLPIFDLRNSGKLEWDKAINPLASAIKCAWKISTVSPSYMEEVSYSANGLESLLQRERGKSHGILNGIDNDVWDPATDNMLAKNYNLKNFEAGKKANKQALCNIFGLDVNKPLYTFIGRLVGEKGADLLPQIFDNVMRQSEGALNILVLGSGEKHVEDQLEQLKDRYKGIYNTYIGYNEQLSHQMYAGADFLLMPSRVEPCGLNQMYALRYGTIPIVRRIGGLKDTVIDVGDGGFGFCHEQATVPDVEHAIGRAFHLYQNPKAIKEIRKRIMTLDHSWDKSAQDYINFYQI</sequence>
<dbReference type="EMBL" id="BMIL01000003">
    <property type="protein sequence ID" value="GGC58148.1"/>
    <property type="molecule type" value="Genomic_DNA"/>
</dbReference>
<dbReference type="Pfam" id="PF08323">
    <property type="entry name" value="Glyco_transf_5"/>
    <property type="match status" value="1"/>
</dbReference>
<dbReference type="InterPro" id="IPR013534">
    <property type="entry name" value="Starch_synth_cat_dom"/>
</dbReference>
<feature type="domain" description="Glycosyl transferase family 1" evidence="9">
    <location>
        <begin position="281"/>
        <end position="440"/>
    </location>
</feature>
<organism evidence="11 12">
    <name type="scientific">Pedobacter quisquiliarum</name>
    <dbReference type="NCBI Taxonomy" id="1834438"/>
    <lineage>
        <taxon>Bacteria</taxon>
        <taxon>Pseudomonadati</taxon>
        <taxon>Bacteroidota</taxon>
        <taxon>Sphingobacteriia</taxon>
        <taxon>Sphingobacteriales</taxon>
        <taxon>Sphingobacteriaceae</taxon>
        <taxon>Pedobacter</taxon>
    </lineage>
</organism>
<dbReference type="PANTHER" id="PTHR45825:SF11">
    <property type="entry name" value="ALPHA AMYLASE DOMAIN-CONTAINING PROTEIN"/>
    <property type="match status" value="1"/>
</dbReference>
<evidence type="ECO:0000256" key="2">
    <source>
        <dbReference type="ARBA" id="ARBA00002764"/>
    </source>
</evidence>
<reference evidence="11" key="2">
    <citation type="submission" date="2020-09" db="EMBL/GenBank/DDBJ databases">
        <authorList>
            <person name="Sun Q."/>
            <person name="Zhou Y."/>
        </authorList>
    </citation>
    <scope>NUCLEOTIDE SEQUENCE</scope>
    <source>
        <strain evidence="11">CGMCC 1.15343</strain>
    </source>
</reference>
<proteinExistence type="inferred from homology"/>
<evidence type="ECO:0000259" key="10">
    <source>
        <dbReference type="Pfam" id="PF08323"/>
    </source>
</evidence>
<reference evidence="11" key="1">
    <citation type="journal article" date="2014" name="Int. J. Syst. Evol. Microbiol.">
        <title>Complete genome sequence of Corynebacterium casei LMG S-19264T (=DSM 44701T), isolated from a smear-ripened cheese.</title>
        <authorList>
            <consortium name="US DOE Joint Genome Institute (JGI-PGF)"/>
            <person name="Walter F."/>
            <person name="Albersmeier A."/>
            <person name="Kalinowski J."/>
            <person name="Ruckert C."/>
        </authorList>
    </citation>
    <scope>NUCLEOTIDE SEQUENCE</scope>
    <source>
        <strain evidence="11">CGMCC 1.15343</strain>
    </source>
</reference>
<dbReference type="Proteomes" id="UP000651668">
    <property type="component" value="Unassembled WGS sequence"/>
</dbReference>
<evidence type="ECO:0000256" key="6">
    <source>
        <dbReference type="ARBA" id="ARBA00022679"/>
    </source>
</evidence>
<comment type="caution">
    <text evidence="11">The sequence shown here is derived from an EMBL/GenBank/DDBJ whole genome shotgun (WGS) entry which is preliminary data.</text>
</comment>
<comment type="similarity">
    <text evidence="4 8">Belongs to the glycosyltransferase 1 family. Bacterial/plant glycogen synthase subfamily.</text>
</comment>
<evidence type="ECO:0000256" key="7">
    <source>
        <dbReference type="ARBA" id="ARBA00023056"/>
    </source>
</evidence>
<evidence type="ECO:0000256" key="3">
    <source>
        <dbReference type="ARBA" id="ARBA00004964"/>
    </source>
</evidence>
<dbReference type="GO" id="GO:0004373">
    <property type="term" value="F:alpha-1,4-glucan glucosyltransferase (UDP-glucose donor) activity"/>
    <property type="evidence" value="ECO:0007669"/>
    <property type="project" value="InterPro"/>
</dbReference>